<evidence type="ECO:0000313" key="4">
    <source>
        <dbReference type="EMBL" id="SHI96299.1"/>
    </source>
</evidence>
<accession>A0A1M6FF67</accession>
<dbReference type="FunFam" id="3.60.110.10:FF:000002">
    <property type="entry name" value="Nitrilase family member 2"/>
    <property type="match status" value="1"/>
</dbReference>
<dbReference type="SUPFAM" id="SSF56317">
    <property type="entry name" value="Carbon-nitrogen hydrolase"/>
    <property type="match status" value="1"/>
</dbReference>
<protein>
    <submittedName>
        <fullName evidence="4">Predicted amidohydrolase</fullName>
    </submittedName>
</protein>
<dbReference type="GO" id="GO:0050152">
    <property type="term" value="F:omega-amidase activity"/>
    <property type="evidence" value="ECO:0007669"/>
    <property type="project" value="TreeGrafter"/>
</dbReference>
<dbReference type="InterPro" id="IPR036526">
    <property type="entry name" value="C-N_Hydrolase_sf"/>
</dbReference>
<evidence type="ECO:0000259" key="3">
    <source>
        <dbReference type="PROSITE" id="PS50263"/>
    </source>
</evidence>
<dbReference type="PROSITE" id="PS01227">
    <property type="entry name" value="UPF0012"/>
    <property type="match status" value="1"/>
</dbReference>
<evidence type="ECO:0000256" key="2">
    <source>
        <dbReference type="ARBA" id="ARBA00022801"/>
    </source>
</evidence>
<dbReference type="OrthoDB" id="9811121at2"/>
<name>A0A1M6FF67_9FIRM</name>
<gene>
    <name evidence="4" type="ORF">SAMN02745176_01930</name>
</gene>
<feature type="domain" description="CN hydrolase" evidence="3">
    <location>
        <begin position="4"/>
        <end position="248"/>
    </location>
</feature>
<sequence length="274" mass="31141">MGKIRVGICQMRVDLDKSSNLKKADNMIREAAANGSDFVVLPEMFNCPYENKYFPIFAETYSGETTRMLSNLAKELGIYIIGGSIPEEDNGSIYNTSYSFDRGGKLIGKHRKMHLFDIDVEGGIRFKESDTLEYGNNVTVFDTEFCKVGVAICYDMRFPELMRLMALAGAEIIIVPAAFNMTTGPAHWHITVRARALDNQVYFIAASPSRDLDFTYHAYGHSCIVSPWGEIIKEAEEKECILYGELDLDVVEKVRRELPLLKHRRTDIYDVYKK</sequence>
<dbReference type="Proteomes" id="UP000184442">
    <property type="component" value="Unassembled WGS sequence"/>
</dbReference>
<dbReference type="Gene3D" id="3.60.110.10">
    <property type="entry name" value="Carbon-nitrogen hydrolase"/>
    <property type="match status" value="1"/>
</dbReference>
<dbReference type="PANTHER" id="PTHR23088:SF30">
    <property type="entry name" value="OMEGA-AMIDASE NIT2"/>
    <property type="match status" value="1"/>
</dbReference>
<evidence type="ECO:0000313" key="5">
    <source>
        <dbReference type="Proteomes" id="UP000184442"/>
    </source>
</evidence>
<dbReference type="AlphaFoldDB" id="A0A1M6FF67"/>
<proteinExistence type="inferred from homology"/>
<dbReference type="InterPro" id="IPR003010">
    <property type="entry name" value="C-N_Hydrolase"/>
</dbReference>
<keyword evidence="5" id="KW-1185">Reference proteome</keyword>
<dbReference type="GO" id="GO:0006541">
    <property type="term" value="P:glutamine metabolic process"/>
    <property type="evidence" value="ECO:0007669"/>
    <property type="project" value="TreeGrafter"/>
</dbReference>
<dbReference type="STRING" id="1122184.SAMN02745176_01930"/>
<dbReference type="CDD" id="cd07572">
    <property type="entry name" value="nit"/>
    <property type="match status" value="1"/>
</dbReference>
<dbReference type="InterPro" id="IPR045254">
    <property type="entry name" value="Nit1/2_C-N_Hydrolase"/>
</dbReference>
<dbReference type="InterPro" id="IPR001110">
    <property type="entry name" value="UPF0012_CS"/>
</dbReference>
<dbReference type="PANTHER" id="PTHR23088">
    <property type="entry name" value="NITRILASE-RELATED"/>
    <property type="match status" value="1"/>
</dbReference>
<dbReference type="PROSITE" id="PS50263">
    <property type="entry name" value="CN_HYDROLASE"/>
    <property type="match status" value="1"/>
</dbReference>
<organism evidence="4 5">
    <name type="scientific">Lutispora thermophila DSM 19022</name>
    <dbReference type="NCBI Taxonomy" id="1122184"/>
    <lineage>
        <taxon>Bacteria</taxon>
        <taxon>Bacillati</taxon>
        <taxon>Bacillota</taxon>
        <taxon>Clostridia</taxon>
        <taxon>Lutisporales</taxon>
        <taxon>Lutisporaceae</taxon>
        <taxon>Lutispora</taxon>
    </lineage>
</organism>
<keyword evidence="2 4" id="KW-0378">Hydrolase</keyword>
<reference evidence="4 5" key="1">
    <citation type="submission" date="2016-11" db="EMBL/GenBank/DDBJ databases">
        <authorList>
            <person name="Jaros S."/>
            <person name="Januszkiewicz K."/>
            <person name="Wedrychowicz H."/>
        </authorList>
    </citation>
    <scope>NUCLEOTIDE SEQUENCE [LARGE SCALE GENOMIC DNA]</scope>
    <source>
        <strain evidence="4 5">DSM 19022</strain>
    </source>
</reference>
<dbReference type="Pfam" id="PF00795">
    <property type="entry name" value="CN_hydrolase"/>
    <property type="match status" value="1"/>
</dbReference>
<comment type="similarity">
    <text evidence="1">Belongs to the carbon-nitrogen hydrolase superfamily. NIT1/NIT2 family.</text>
</comment>
<dbReference type="EMBL" id="FQZS01000012">
    <property type="protein sequence ID" value="SHI96299.1"/>
    <property type="molecule type" value="Genomic_DNA"/>
</dbReference>
<evidence type="ECO:0000256" key="1">
    <source>
        <dbReference type="ARBA" id="ARBA00010613"/>
    </source>
</evidence>
<dbReference type="RefSeq" id="WP_073025997.1">
    <property type="nucleotide sequence ID" value="NZ_FQZS01000012.1"/>
</dbReference>
<dbReference type="GO" id="GO:0006107">
    <property type="term" value="P:oxaloacetate metabolic process"/>
    <property type="evidence" value="ECO:0007669"/>
    <property type="project" value="TreeGrafter"/>
</dbReference>
<dbReference type="GO" id="GO:0006528">
    <property type="term" value="P:asparagine metabolic process"/>
    <property type="evidence" value="ECO:0007669"/>
    <property type="project" value="TreeGrafter"/>
</dbReference>